<dbReference type="AlphaFoldDB" id="A0A1H4MV81"/>
<evidence type="ECO:0000256" key="3">
    <source>
        <dbReference type="ARBA" id="ARBA00022676"/>
    </source>
</evidence>
<dbReference type="Gene3D" id="3.40.50.1580">
    <property type="entry name" value="Nucleoside phosphorylase domain"/>
    <property type="match status" value="1"/>
</dbReference>
<feature type="binding site" evidence="6">
    <location>
        <position position="214"/>
    </location>
    <ligand>
        <name>phosphate</name>
        <dbReference type="ChEBI" id="CHEBI:43474"/>
    </ligand>
</feature>
<evidence type="ECO:0000313" key="9">
    <source>
        <dbReference type="Proteomes" id="UP000199064"/>
    </source>
</evidence>
<feature type="binding site" evidence="6">
    <location>
        <position position="237"/>
    </location>
    <ligand>
        <name>a purine D-ribonucleoside</name>
        <dbReference type="ChEBI" id="CHEBI:142355"/>
    </ligand>
</feature>
<reference evidence="9" key="1">
    <citation type="submission" date="2016-10" db="EMBL/GenBank/DDBJ databases">
        <authorList>
            <person name="Varghese N."/>
            <person name="Submissions S."/>
        </authorList>
    </citation>
    <scope>NUCLEOTIDE SEQUENCE [LARGE SCALE GENOMIC DNA]</scope>
    <source>
        <strain evidence="9">ES.061</strain>
    </source>
</reference>
<dbReference type="SUPFAM" id="SSF53167">
    <property type="entry name" value="Purine and uridine phosphorylases"/>
    <property type="match status" value="1"/>
</dbReference>
<feature type="binding site" evidence="6">
    <location>
        <begin position="83"/>
        <end position="85"/>
    </location>
    <ligand>
        <name>phosphate</name>
        <dbReference type="ChEBI" id="CHEBI:43474"/>
    </ligand>
</feature>
<feature type="binding site" evidence="6">
    <location>
        <position position="32"/>
    </location>
    <ligand>
        <name>phosphate</name>
        <dbReference type="ChEBI" id="CHEBI:43474"/>
    </ligand>
</feature>
<evidence type="ECO:0000259" key="7">
    <source>
        <dbReference type="Pfam" id="PF01048"/>
    </source>
</evidence>
<dbReference type="NCBIfam" id="TIGR01700">
    <property type="entry name" value="PNPH"/>
    <property type="match status" value="1"/>
</dbReference>
<organism evidence="8 9">
    <name type="scientific">Nitratireductor aquibiodomus</name>
    <dbReference type="NCBI Taxonomy" id="204799"/>
    <lineage>
        <taxon>Bacteria</taxon>
        <taxon>Pseudomonadati</taxon>
        <taxon>Pseudomonadota</taxon>
        <taxon>Alphaproteobacteria</taxon>
        <taxon>Hyphomicrobiales</taxon>
        <taxon>Phyllobacteriaceae</taxon>
        <taxon>Nitratireductor</taxon>
    </lineage>
</organism>
<dbReference type="RefSeq" id="WP_007007857.1">
    <property type="nucleotide sequence ID" value="NZ_FNSL01000001.1"/>
</dbReference>
<dbReference type="PANTHER" id="PTHR11904">
    <property type="entry name" value="METHYLTHIOADENOSINE/PURINE NUCLEOSIDE PHOSPHORYLASE"/>
    <property type="match status" value="1"/>
</dbReference>
<dbReference type="InterPro" id="IPR035994">
    <property type="entry name" value="Nucleoside_phosphorylase_sf"/>
</dbReference>
<evidence type="ECO:0000256" key="1">
    <source>
        <dbReference type="ARBA" id="ARBA00005058"/>
    </source>
</evidence>
<feature type="binding site" evidence="6">
    <location>
        <position position="63"/>
    </location>
    <ligand>
        <name>phosphate</name>
        <dbReference type="ChEBI" id="CHEBI:43474"/>
    </ligand>
</feature>
<comment type="function">
    <text evidence="5">The purine nucleoside phosphorylases catalyze the phosphorolytic breakdown of the N-glycosidic bond in the beta-(deoxy)ribonucleoside molecules, with the formation of the corresponding free purine bases and pentose-1-phosphate.</text>
</comment>
<dbReference type="NCBIfam" id="NF006054">
    <property type="entry name" value="PRK08202.1"/>
    <property type="match status" value="1"/>
</dbReference>
<dbReference type="PIRSF" id="PIRSF000477">
    <property type="entry name" value="PurNPase"/>
    <property type="match status" value="1"/>
</dbReference>
<feature type="binding site" evidence="6">
    <location>
        <position position="195"/>
    </location>
    <ligand>
        <name>a purine D-ribonucleoside</name>
        <dbReference type="ChEBI" id="CHEBI:142355"/>
    </ligand>
</feature>
<keyword evidence="9" id="KW-1185">Reference proteome</keyword>
<accession>A0A1H4MV81</accession>
<keyword evidence="3 5" id="KW-0328">Glycosyltransferase</keyword>
<proteinExistence type="inferred from homology"/>
<dbReference type="CDD" id="cd09009">
    <property type="entry name" value="PNP-EcPNPII_like"/>
    <property type="match status" value="1"/>
</dbReference>
<dbReference type="UniPathway" id="UPA00606"/>
<keyword evidence="4 5" id="KW-0808">Transferase</keyword>
<gene>
    <name evidence="8" type="ORF">SAMN05216452_3489</name>
</gene>
<evidence type="ECO:0000256" key="2">
    <source>
        <dbReference type="ARBA" id="ARBA00006751"/>
    </source>
</evidence>
<dbReference type="InterPro" id="IPR011268">
    <property type="entry name" value="Purine_phosphorylase"/>
</dbReference>
<evidence type="ECO:0000313" key="8">
    <source>
        <dbReference type="EMBL" id="SEB86936.1"/>
    </source>
</evidence>
<sequence>MSESQLARLERAHASIAKRAGAPAPIAIMLGSGLGQLADRVEDAVTIPYGEVEGFPVSTAPGHKGAFVIGNLEGQRVIMMQGRLHLYEGWSPRDIALAVYLLKRLGAETLIVTNAAGSLNPDYDPGDVMLIEDHMNFTGLNPLVGPNDDAIGLRFPDMSRAYDPDLLELTRKAADAAGIAVRQGIYAGVLGPSLETSAERRYYRASGSDAVGMSTVTEVIAAGHASLPVIGLSAITNKATGGPDQQPDTIEDVFANAEIAGRKIEAILAKLLPNLKGA</sequence>
<evidence type="ECO:0000256" key="4">
    <source>
        <dbReference type="ARBA" id="ARBA00022679"/>
    </source>
</evidence>
<dbReference type="GO" id="GO:0009116">
    <property type="term" value="P:nucleoside metabolic process"/>
    <property type="evidence" value="ECO:0007669"/>
    <property type="project" value="InterPro"/>
</dbReference>
<dbReference type="EMBL" id="FNSL01000001">
    <property type="protein sequence ID" value="SEB86936.1"/>
    <property type="molecule type" value="Genomic_DNA"/>
</dbReference>
<dbReference type="Proteomes" id="UP000199064">
    <property type="component" value="Unassembled WGS sequence"/>
</dbReference>
<feature type="domain" description="Nucleoside phosphorylase" evidence="7">
    <location>
        <begin position="25"/>
        <end position="272"/>
    </location>
</feature>
<evidence type="ECO:0000256" key="6">
    <source>
        <dbReference type="PIRSR" id="PIRSR000477-2"/>
    </source>
</evidence>
<feature type="binding site" evidence="6">
    <location>
        <position position="115"/>
    </location>
    <ligand>
        <name>phosphate</name>
        <dbReference type="ChEBI" id="CHEBI:43474"/>
    </ligand>
</feature>
<dbReference type="Pfam" id="PF01048">
    <property type="entry name" value="PNP_UDP_1"/>
    <property type="match status" value="1"/>
</dbReference>
<comment type="pathway">
    <text evidence="1 5">Purine metabolism; purine nucleoside salvage.</text>
</comment>
<dbReference type="EC" id="2.4.2.1" evidence="5"/>
<dbReference type="GO" id="GO:0004731">
    <property type="term" value="F:purine-nucleoside phosphorylase activity"/>
    <property type="evidence" value="ECO:0007669"/>
    <property type="project" value="UniProtKB-EC"/>
</dbReference>
<dbReference type="PANTHER" id="PTHR11904:SF9">
    <property type="entry name" value="PURINE NUCLEOSIDE PHOSPHORYLASE-RELATED"/>
    <property type="match status" value="1"/>
</dbReference>
<dbReference type="GO" id="GO:0005737">
    <property type="term" value="C:cytoplasm"/>
    <property type="evidence" value="ECO:0007669"/>
    <property type="project" value="TreeGrafter"/>
</dbReference>
<name>A0A1H4MV81_9HYPH</name>
<protein>
    <recommendedName>
        <fullName evidence="5">Purine nucleoside phosphorylase</fullName>
        <ecNumber evidence="5">2.4.2.1</ecNumber>
    </recommendedName>
    <alternativeName>
        <fullName evidence="5">Inosine-guanosine phosphorylase</fullName>
    </alternativeName>
</protein>
<comment type="similarity">
    <text evidence="2 5">Belongs to the PNP/MTAP phosphorylase family.</text>
</comment>
<dbReference type="NCBIfam" id="TIGR01697">
    <property type="entry name" value="PNPH-PUNA-XAPA"/>
    <property type="match status" value="1"/>
</dbReference>
<dbReference type="InterPro" id="IPR000845">
    <property type="entry name" value="Nucleoside_phosphorylase_d"/>
</dbReference>
<dbReference type="InterPro" id="IPR011270">
    <property type="entry name" value="Pur_Nuc_Pase_Ino/Guo-sp"/>
</dbReference>
<evidence type="ECO:0000256" key="5">
    <source>
        <dbReference type="PIRNR" id="PIRNR000477"/>
    </source>
</evidence>